<keyword evidence="5 11" id="KW-0418">Kinase</keyword>
<evidence type="ECO:0000256" key="1">
    <source>
        <dbReference type="ARBA" id="ARBA00007316"/>
    </source>
</evidence>
<keyword evidence="7" id="KW-0829">Tyrosine-protein kinase</keyword>
<protein>
    <recommendedName>
        <fullName evidence="2">non-specific protein-tyrosine kinase</fullName>
        <ecNumber evidence="2">2.7.10.2</ecNumber>
    </recommendedName>
</protein>
<dbReference type="EMBL" id="QRHW01000022">
    <property type="protein sequence ID" value="RHG06092.1"/>
    <property type="molecule type" value="Genomic_DNA"/>
</dbReference>
<dbReference type="Gene3D" id="3.40.50.300">
    <property type="entry name" value="P-loop containing nucleotide triphosphate hydrolases"/>
    <property type="match status" value="1"/>
</dbReference>
<evidence type="ECO:0000256" key="8">
    <source>
        <dbReference type="ARBA" id="ARBA00051245"/>
    </source>
</evidence>
<evidence type="ECO:0000313" key="13">
    <source>
        <dbReference type="Proteomes" id="UP000284112"/>
    </source>
</evidence>
<dbReference type="EC" id="2.7.10.2" evidence="2"/>
<comment type="catalytic activity">
    <reaction evidence="8">
        <text>L-tyrosyl-[protein] + ATP = O-phospho-L-tyrosyl-[protein] + ADP + H(+)</text>
        <dbReference type="Rhea" id="RHEA:10596"/>
        <dbReference type="Rhea" id="RHEA-COMP:10136"/>
        <dbReference type="Rhea" id="RHEA-COMP:20101"/>
        <dbReference type="ChEBI" id="CHEBI:15378"/>
        <dbReference type="ChEBI" id="CHEBI:30616"/>
        <dbReference type="ChEBI" id="CHEBI:46858"/>
        <dbReference type="ChEBI" id="CHEBI:61978"/>
        <dbReference type="ChEBI" id="CHEBI:456216"/>
        <dbReference type="EC" id="2.7.10.2"/>
    </reaction>
</comment>
<evidence type="ECO:0000313" key="11">
    <source>
        <dbReference type="EMBL" id="RHG28037.1"/>
    </source>
</evidence>
<dbReference type="AlphaFoldDB" id="A0A414T1P5"/>
<comment type="similarity">
    <text evidence="1">Belongs to the CpsD/CapB family.</text>
</comment>
<dbReference type="Pfam" id="PF13614">
    <property type="entry name" value="AAA_31"/>
    <property type="match status" value="1"/>
</dbReference>
<evidence type="ECO:0000256" key="4">
    <source>
        <dbReference type="ARBA" id="ARBA00022741"/>
    </source>
</evidence>
<sequence length="231" mass="25398">MAEIVLKNLTKDYRSNEAYKTLRTNIEFSGSDKKVIVFTSCTPNEGKSTVSMGLAASLAEGGKRVLFVDADLRKSVLVGRHRVTGEVKGLTHFLSGQADVKEVILRTQEPNLFVTFAGPVPPNPAELLGSRRFEAFLDGARQAYDYVIIDAPPLGNVIDAAIIAKNSDASVMVISAKTISYKFARVVKEQLEKADCPILGVVLNKVDMKQNKYYGKYYGNYYGNYGENGKK</sequence>
<dbReference type="GO" id="GO:0005886">
    <property type="term" value="C:plasma membrane"/>
    <property type="evidence" value="ECO:0007669"/>
    <property type="project" value="TreeGrafter"/>
</dbReference>
<dbReference type="SUPFAM" id="SSF52540">
    <property type="entry name" value="P-loop containing nucleoside triphosphate hydrolases"/>
    <property type="match status" value="1"/>
</dbReference>
<dbReference type="RefSeq" id="WP_118224289.1">
    <property type="nucleotide sequence ID" value="NZ_JADMXY010000061.1"/>
</dbReference>
<feature type="domain" description="AAA" evidence="9">
    <location>
        <begin position="35"/>
        <end position="180"/>
    </location>
</feature>
<evidence type="ECO:0000256" key="5">
    <source>
        <dbReference type="ARBA" id="ARBA00022777"/>
    </source>
</evidence>
<keyword evidence="4" id="KW-0547">Nucleotide-binding</keyword>
<gene>
    <name evidence="11" type="ORF">DW265_02545</name>
    <name evidence="10" type="ORF">DW641_11620</name>
</gene>
<dbReference type="NCBIfam" id="TIGR01007">
    <property type="entry name" value="eps_fam"/>
    <property type="match status" value="1"/>
</dbReference>
<evidence type="ECO:0000313" key="12">
    <source>
        <dbReference type="Proteomes" id="UP000284095"/>
    </source>
</evidence>
<dbReference type="PANTHER" id="PTHR32309">
    <property type="entry name" value="TYROSINE-PROTEIN KINASE"/>
    <property type="match status" value="1"/>
</dbReference>
<dbReference type="InterPro" id="IPR025669">
    <property type="entry name" value="AAA_dom"/>
</dbReference>
<dbReference type="EMBL" id="QRIC01000003">
    <property type="protein sequence ID" value="RHG28037.1"/>
    <property type="molecule type" value="Genomic_DNA"/>
</dbReference>
<accession>A0A414T1P5</accession>
<dbReference type="Proteomes" id="UP000284112">
    <property type="component" value="Unassembled WGS sequence"/>
</dbReference>
<evidence type="ECO:0000256" key="3">
    <source>
        <dbReference type="ARBA" id="ARBA00022679"/>
    </source>
</evidence>
<dbReference type="InterPro" id="IPR027417">
    <property type="entry name" value="P-loop_NTPase"/>
</dbReference>
<dbReference type="GO" id="GO:0004715">
    <property type="term" value="F:non-membrane spanning protein tyrosine kinase activity"/>
    <property type="evidence" value="ECO:0007669"/>
    <property type="project" value="UniProtKB-EC"/>
</dbReference>
<dbReference type="GO" id="GO:0005524">
    <property type="term" value="F:ATP binding"/>
    <property type="evidence" value="ECO:0007669"/>
    <property type="project" value="UniProtKB-KW"/>
</dbReference>
<keyword evidence="3" id="KW-0808">Transferase</keyword>
<organism evidence="11 12">
    <name type="scientific">Dorea longicatena</name>
    <dbReference type="NCBI Taxonomy" id="88431"/>
    <lineage>
        <taxon>Bacteria</taxon>
        <taxon>Bacillati</taxon>
        <taxon>Bacillota</taxon>
        <taxon>Clostridia</taxon>
        <taxon>Lachnospirales</taxon>
        <taxon>Lachnospiraceae</taxon>
        <taxon>Dorea</taxon>
    </lineage>
</organism>
<comment type="caution">
    <text evidence="11">The sequence shown here is derived from an EMBL/GenBank/DDBJ whole genome shotgun (WGS) entry which is preliminary data.</text>
</comment>
<evidence type="ECO:0000256" key="6">
    <source>
        <dbReference type="ARBA" id="ARBA00022840"/>
    </source>
</evidence>
<dbReference type="InterPro" id="IPR050445">
    <property type="entry name" value="Bact_polysacc_biosynth/exp"/>
</dbReference>
<evidence type="ECO:0000259" key="9">
    <source>
        <dbReference type="Pfam" id="PF13614"/>
    </source>
</evidence>
<dbReference type="CDD" id="cd05387">
    <property type="entry name" value="BY-kinase"/>
    <property type="match status" value="1"/>
</dbReference>
<evidence type="ECO:0000313" key="10">
    <source>
        <dbReference type="EMBL" id="RHG06092.1"/>
    </source>
</evidence>
<dbReference type="PANTHER" id="PTHR32309:SF13">
    <property type="entry name" value="FERRIC ENTEROBACTIN TRANSPORT PROTEIN FEPE"/>
    <property type="match status" value="1"/>
</dbReference>
<dbReference type="Proteomes" id="UP000284095">
    <property type="component" value="Unassembled WGS sequence"/>
</dbReference>
<evidence type="ECO:0000256" key="2">
    <source>
        <dbReference type="ARBA" id="ARBA00011903"/>
    </source>
</evidence>
<dbReference type="InterPro" id="IPR005702">
    <property type="entry name" value="Wzc-like_C"/>
</dbReference>
<evidence type="ECO:0000256" key="7">
    <source>
        <dbReference type="ARBA" id="ARBA00023137"/>
    </source>
</evidence>
<reference evidence="12 13" key="1">
    <citation type="submission" date="2018-08" db="EMBL/GenBank/DDBJ databases">
        <title>A genome reference for cultivated species of the human gut microbiota.</title>
        <authorList>
            <person name="Zou Y."/>
            <person name="Xue W."/>
            <person name="Luo G."/>
        </authorList>
    </citation>
    <scope>NUCLEOTIDE SEQUENCE [LARGE SCALE GENOMIC DNA]</scope>
    <source>
        <strain evidence="11 12">AM22-22</strain>
        <strain evidence="10 13">AM23-13</strain>
    </source>
</reference>
<keyword evidence="12" id="KW-1185">Reference proteome</keyword>
<name>A0A414T1P5_9FIRM</name>
<keyword evidence="6" id="KW-0067">ATP-binding</keyword>
<proteinExistence type="inferred from homology"/>